<comment type="similarity">
    <text evidence="1 2">Belongs to the URM1 family.</text>
</comment>
<dbReference type="EMBL" id="JROU02001814">
    <property type="protein sequence ID" value="OEH75145.1"/>
    <property type="molecule type" value="Genomic_DNA"/>
</dbReference>
<comment type="subcellular location">
    <subcellularLocation>
        <location evidence="1 2">Cytoplasm</location>
    </subcellularLocation>
</comment>
<sequence>MEFRIEFAGGLEQLVYGESKSVSVSFSSASPDVRLFHVVSFVARHLLRSKPELFAVAYTPQDPEVSEQLHEAQQRAAATPAASDTKAEPGSANLSSTSFSTEDLLQGCMKVRGGVLALINETDAEILNGPETRVHHGDTLTFISTLHGG</sequence>
<comment type="function">
    <text evidence="1">Acts as a sulfur carrier required for 2-thiolation of mcm(5)S(2)U at tRNA wobble positions of cytosolic tRNA(Lys), tRNA(Glu) and tRNA(Gln). Serves as sulfur donor in tRNA 2-thiolation reaction by being thiocarboxylated (-COSH) at its C-terminus by the MOCS3/UBA4 homolog. The sulfur is then transferred to tRNA to form 2-thiolation of mcm(5)S(2)U. Also acts as a ubiquitin-like protein (UBL) that is covalently conjugated via an isopeptide bond to lysine residues of target proteins. The thiocarboxylated form serves as substrate for conjugation and oxidative stress specifically induces the formation of UBL-protein conjugates.</text>
</comment>
<dbReference type="PANTHER" id="PTHR14986">
    <property type="entry name" value="RURM1 PROTEIN"/>
    <property type="match status" value="1"/>
</dbReference>
<feature type="cross-link" description="Glycyl lysine isopeptide (Gly-Lys) (interchain with K-? in acceptor proteins)" evidence="1">
    <location>
        <position position="149"/>
    </location>
</feature>
<keyword evidence="4" id="KW-1185">Reference proteome</keyword>
<dbReference type="InterPro" id="IPR012675">
    <property type="entry name" value="Beta-grasp_dom_sf"/>
</dbReference>
<keyword evidence="1 2" id="KW-0819">tRNA processing</keyword>
<dbReference type="OrthoDB" id="10248987at2759"/>
<comment type="caution">
    <text evidence="3">The sequence shown here is derived from an EMBL/GenBank/DDBJ whole genome shotgun (WGS) entry which is preliminary data.</text>
</comment>
<dbReference type="InterPro" id="IPR016155">
    <property type="entry name" value="Mopterin_synth/thiamin_S_b"/>
</dbReference>
<evidence type="ECO:0000256" key="2">
    <source>
        <dbReference type="RuleBase" id="RU361182"/>
    </source>
</evidence>
<comment type="PTM">
    <text evidence="1">C-terminal thiocarboxylation occurs in 2 steps, it is first acyl-adenylated (-COAMP) via the hesA/moeB/thiF part of the MOCS3/UBA4 homolog, then thiocarboxylated (-COSH) via the rhodanese domain of the MOCS3/UBA4 homolog.</text>
</comment>
<evidence type="ECO:0000313" key="4">
    <source>
        <dbReference type="Proteomes" id="UP000095192"/>
    </source>
</evidence>
<dbReference type="GO" id="GO:0032447">
    <property type="term" value="P:protein urmylation"/>
    <property type="evidence" value="ECO:0007669"/>
    <property type="project" value="UniProtKB-UniRule"/>
</dbReference>
<reference evidence="3 4" key="1">
    <citation type="journal article" date="2016" name="BMC Genomics">
        <title>Comparative genomics reveals Cyclospora cayetanensis possesses coccidia-like metabolism and invasion components but unique surface antigens.</title>
        <authorList>
            <person name="Liu S."/>
            <person name="Wang L."/>
            <person name="Zheng H."/>
            <person name="Xu Z."/>
            <person name="Roellig D.M."/>
            <person name="Li N."/>
            <person name="Frace M.A."/>
            <person name="Tang K."/>
            <person name="Arrowood M.J."/>
            <person name="Moss D.M."/>
            <person name="Zhang L."/>
            <person name="Feng Y."/>
            <person name="Xiao L."/>
        </authorList>
    </citation>
    <scope>NUCLEOTIDE SEQUENCE [LARGE SCALE GENOMIC DNA]</scope>
    <source>
        <strain evidence="3 4">CHN_HEN01</strain>
    </source>
</reference>
<proteinExistence type="inferred from homology"/>
<dbReference type="HAMAP" id="MF_03048">
    <property type="entry name" value="Urm1"/>
    <property type="match status" value="1"/>
</dbReference>
<keyword evidence="1 2" id="KW-0963">Cytoplasm</keyword>
<evidence type="ECO:0000313" key="3">
    <source>
        <dbReference type="EMBL" id="OEH75145.1"/>
    </source>
</evidence>
<dbReference type="VEuPathDB" id="ToxoDB:LOC34620487"/>
<dbReference type="AlphaFoldDB" id="A0A1D3CVB9"/>
<dbReference type="GO" id="GO:0002098">
    <property type="term" value="P:tRNA wobble uridine modification"/>
    <property type="evidence" value="ECO:0007669"/>
    <property type="project" value="UniProtKB-UniRule"/>
</dbReference>
<feature type="modified residue" description="1-thioglycine" evidence="1">
    <location>
        <position position="149"/>
    </location>
</feature>
<dbReference type="Pfam" id="PF09138">
    <property type="entry name" value="Urm1"/>
    <property type="match status" value="1"/>
</dbReference>
<keyword evidence="1" id="KW-0833">Ubl conjugation pathway</keyword>
<dbReference type="Gene3D" id="3.10.20.30">
    <property type="match status" value="1"/>
</dbReference>
<gene>
    <name evidence="3" type="ORF">cyc_03865</name>
</gene>
<organism evidence="3 4">
    <name type="scientific">Cyclospora cayetanensis</name>
    <dbReference type="NCBI Taxonomy" id="88456"/>
    <lineage>
        <taxon>Eukaryota</taxon>
        <taxon>Sar</taxon>
        <taxon>Alveolata</taxon>
        <taxon>Apicomplexa</taxon>
        <taxon>Conoidasida</taxon>
        <taxon>Coccidia</taxon>
        <taxon>Eucoccidiorida</taxon>
        <taxon>Eimeriorina</taxon>
        <taxon>Eimeriidae</taxon>
        <taxon>Cyclospora</taxon>
    </lineage>
</organism>
<protein>
    <recommendedName>
        <fullName evidence="1">Ubiquitin-related modifier 1 homolog</fullName>
    </recommendedName>
</protein>
<dbReference type="GO" id="GO:0005829">
    <property type="term" value="C:cytosol"/>
    <property type="evidence" value="ECO:0007669"/>
    <property type="project" value="UniProtKB-UniRule"/>
</dbReference>
<accession>A0A1D3CVB9</accession>
<dbReference type="InterPro" id="IPR015221">
    <property type="entry name" value="Urm1"/>
</dbReference>
<dbReference type="SUPFAM" id="SSF54285">
    <property type="entry name" value="MoaD/ThiS"/>
    <property type="match status" value="1"/>
</dbReference>
<dbReference type="UniPathway" id="UPA00988"/>
<comment type="pathway">
    <text evidence="1 2">tRNA modification; 5-methoxycarbonylmethyl-2-thiouridine-tRNA biosynthesis.</text>
</comment>
<name>A0A1D3CVB9_9EIME</name>
<dbReference type="GO" id="GO:0034227">
    <property type="term" value="P:tRNA thio-modification"/>
    <property type="evidence" value="ECO:0007669"/>
    <property type="project" value="UniProtKB-UniRule"/>
</dbReference>
<dbReference type="Proteomes" id="UP000095192">
    <property type="component" value="Unassembled WGS sequence"/>
</dbReference>
<dbReference type="GeneID" id="34620487"/>
<dbReference type="VEuPathDB" id="ToxoDB:cyc_03865"/>
<evidence type="ECO:0000256" key="1">
    <source>
        <dbReference type="HAMAP-Rule" id="MF_03048"/>
    </source>
</evidence>
<keyword evidence="1" id="KW-1017">Isopeptide bond</keyword>